<keyword evidence="10" id="KW-1185">Reference proteome</keyword>
<reference evidence="9 10" key="1">
    <citation type="journal article" date="2015" name="Int. J. Syst. Evol. Microbiol.">
        <title>Description of Sphingopyxis fribergensis sp. nov. - a soil bacterium with the ability to degrade styrene and phenylacetic acid.</title>
        <authorList>
            <person name="Oelschlagel M."/>
            <person name="Ruckert C."/>
            <person name="Kalinowski J."/>
            <person name="Schmidt G."/>
            <person name="Schlomann M."/>
            <person name="Tischler D."/>
        </authorList>
    </citation>
    <scope>NUCLEOTIDE SEQUENCE [LARGE SCALE GENOMIC DNA]</scope>
    <source>
        <strain evidence="9 10">Kp5.2</strain>
    </source>
</reference>
<keyword evidence="7" id="KW-0998">Cell outer membrane</keyword>
<dbReference type="Gene3D" id="2.170.130.10">
    <property type="entry name" value="TonB-dependent receptor, plug domain"/>
    <property type="match status" value="1"/>
</dbReference>
<keyword evidence="4" id="KW-0812">Transmembrane</keyword>
<dbReference type="PANTHER" id="PTHR30069:SF29">
    <property type="entry name" value="HEMOGLOBIN AND HEMOGLOBIN-HAPTOGLOBIN-BINDING PROTEIN 1-RELATED"/>
    <property type="match status" value="1"/>
</dbReference>
<keyword evidence="3" id="KW-1134">Transmembrane beta strand</keyword>
<evidence type="ECO:0000256" key="7">
    <source>
        <dbReference type="ARBA" id="ARBA00023237"/>
    </source>
</evidence>
<dbReference type="Proteomes" id="UP000030907">
    <property type="component" value="Chromosome"/>
</dbReference>
<evidence type="ECO:0000256" key="4">
    <source>
        <dbReference type="ARBA" id="ARBA00022692"/>
    </source>
</evidence>
<keyword evidence="6" id="KW-0472">Membrane</keyword>
<comment type="subcellular location">
    <subcellularLocation>
        <location evidence="1">Cell outer membrane</location>
        <topology evidence="1">Multi-pass membrane protein</topology>
    </subcellularLocation>
</comment>
<dbReference type="EMBL" id="CP009122">
    <property type="protein sequence ID" value="AJA09084.1"/>
    <property type="molecule type" value="Genomic_DNA"/>
</dbReference>
<dbReference type="PANTHER" id="PTHR30069">
    <property type="entry name" value="TONB-DEPENDENT OUTER MEMBRANE RECEPTOR"/>
    <property type="match status" value="1"/>
</dbReference>
<keyword evidence="2" id="KW-0813">Transport</keyword>
<dbReference type="AlphaFoldDB" id="A0A0A7PGH8"/>
<dbReference type="STRING" id="1515612.SKP52_10915"/>
<evidence type="ECO:0008006" key="11">
    <source>
        <dbReference type="Google" id="ProtNLM"/>
    </source>
</evidence>
<name>A0A0A7PGH8_9SPHN</name>
<dbReference type="GO" id="GO:0015344">
    <property type="term" value="F:siderophore uptake transmembrane transporter activity"/>
    <property type="evidence" value="ECO:0007669"/>
    <property type="project" value="TreeGrafter"/>
</dbReference>
<dbReference type="HOGENOM" id="CLU_009563_0_0_5"/>
<organism evidence="9 10">
    <name type="scientific">Sphingopyxis fribergensis</name>
    <dbReference type="NCBI Taxonomy" id="1515612"/>
    <lineage>
        <taxon>Bacteria</taxon>
        <taxon>Pseudomonadati</taxon>
        <taxon>Pseudomonadota</taxon>
        <taxon>Alphaproteobacteria</taxon>
        <taxon>Sphingomonadales</taxon>
        <taxon>Sphingomonadaceae</taxon>
        <taxon>Sphingopyxis</taxon>
    </lineage>
</organism>
<feature type="compositionally biased region" description="Polar residues" evidence="8">
    <location>
        <begin position="39"/>
        <end position="54"/>
    </location>
</feature>
<evidence type="ECO:0000256" key="1">
    <source>
        <dbReference type="ARBA" id="ARBA00004571"/>
    </source>
</evidence>
<keyword evidence="5" id="KW-0732">Signal</keyword>
<evidence type="ECO:0000256" key="2">
    <source>
        <dbReference type="ARBA" id="ARBA00022448"/>
    </source>
</evidence>
<evidence type="ECO:0000256" key="6">
    <source>
        <dbReference type="ARBA" id="ARBA00023136"/>
    </source>
</evidence>
<dbReference type="OrthoDB" id="7224136at2"/>
<dbReference type="InterPro" id="IPR039426">
    <property type="entry name" value="TonB-dep_rcpt-like"/>
</dbReference>
<gene>
    <name evidence="9" type="ORF">SKP52_10915</name>
</gene>
<dbReference type="InterPro" id="IPR037066">
    <property type="entry name" value="Plug_dom_sf"/>
</dbReference>
<evidence type="ECO:0000256" key="3">
    <source>
        <dbReference type="ARBA" id="ARBA00022452"/>
    </source>
</evidence>
<dbReference type="RefSeq" id="WP_148309091.1">
    <property type="nucleotide sequence ID" value="NZ_CP009122.1"/>
</dbReference>
<proteinExistence type="predicted"/>
<dbReference type="GO" id="GO:0044718">
    <property type="term" value="P:siderophore transmembrane transport"/>
    <property type="evidence" value="ECO:0007669"/>
    <property type="project" value="TreeGrafter"/>
</dbReference>
<dbReference type="KEGG" id="sphk:SKP52_10915"/>
<accession>A0A0A7PGH8</accession>
<dbReference type="Gene3D" id="2.40.170.20">
    <property type="entry name" value="TonB-dependent receptor, beta-barrel domain"/>
    <property type="match status" value="1"/>
</dbReference>
<dbReference type="InterPro" id="IPR036942">
    <property type="entry name" value="Beta-barrel_TonB_sf"/>
</dbReference>
<evidence type="ECO:0000256" key="8">
    <source>
        <dbReference type="SAM" id="MobiDB-lite"/>
    </source>
</evidence>
<protein>
    <recommendedName>
        <fullName evidence="11">TonB-dependent receptor</fullName>
    </recommendedName>
</protein>
<feature type="region of interest" description="Disordered" evidence="8">
    <location>
        <begin position="34"/>
        <end position="57"/>
    </location>
</feature>
<dbReference type="GO" id="GO:0009279">
    <property type="term" value="C:cell outer membrane"/>
    <property type="evidence" value="ECO:0007669"/>
    <property type="project" value="UniProtKB-SubCell"/>
</dbReference>
<evidence type="ECO:0000256" key="5">
    <source>
        <dbReference type="ARBA" id="ARBA00022729"/>
    </source>
</evidence>
<sequence length="791" mass="85866">MSSREIVRFVRAISIPMSAGIAFHASIARSETVHEDSVQAPQRASETSNLNSAAPHNPDEIVVTATRRGEADVAAQDEFGEEAIASRGADNVRDLIKRLSPFIGESGDDPLILINGKPAGFDQSILYYPSEALERLAVLRPEAAAYYGEPAGKPVINLVLKKNFSMLNADAGFSFATAGGRYGGTLAAGRSAINGETRWNVQAQVGADSALFRSERNVPQKEWVREIQAPADEAKPVDPNRFETLEAARRTASLSMGLTRPLGDFSASVGLNVNRTSDKGLRGLPEPSLGLSGERALRNDNEATSLGATITLNGKIANWRTNLSLNYSRNWAESLLESGIDVERLAQAVGSRNPNIGSYGPWDESLVLGRRSKTEGEILSVRLSAQKSILKLPAGPMIWSINSSLIQSGSKGRQGDLRGEEDRSSIAGARFRQSTVQTGISIPITRRGKTSLEWFGDLSASLSASFETLTNSRARKRFGGSIFWTPWSVLELRGSIDFAGSAPSSDQISGPVVTSLVRVFDYERGEIAEPIWITGGNPDLRLGRRRSLTLASKIKPFDDEFLALNFTYRQIVAKGGIAPFPDLTPAVELAFSDRITRDAEGRLIRVDARAVNLESEMDGELSSSLALRWDQGAVAGEDPLQAAFSIGHRWKLRSRLEVGSGIPPIDQIRDSGQSRHSLTLDASLGKRGIGINLSGSWSSKSQLRSRTDSAPVYRFQPAWTLALSAFFEPDKIMTLPSHSILKGVKISADVQNLSDGYRRVTLQDGSVPAGYSRYEIDPVGRVAKLTLRKQF</sequence>
<dbReference type="SUPFAM" id="SSF56935">
    <property type="entry name" value="Porins"/>
    <property type="match status" value="1"/>
</dbReference>
<evidence type="ECO:0000313" key="9">
    <source>
        <dbReference type="EMBL" id="AJA09084.1"/>
    </source>
</evidence>
<evidence type="ECO:0000313" key="10">
    <source>
        <dbReference type="Proteomes" id="UP000030907"/>
    </source>
</evidence>